<comment type="similarity">
    <text evidence="1">Belongs to the NAD(P)-dependent epimerase/dehydratase family. SDR39U1 subfamily.</text>
</comment>
<evidence type="ECO:0000256" key="1">
    <source>
        <dbReference type="ARBA" id="ARBA00009353"/>
    </source>
</evidence>
<dbReference type="NCBIfam" id="TIGR01777">
    <property type="entry name" value="yfcH"/>
    <property type="match status" value="1"/>
</dbReference>
<dbReference type="InterPro" id="IPR010099">
    <property type="entry name" value="SDR39U1"/>
</dbReference>
<feature type="domain" description="NAD-dependent epimerase/dehydratase" evidence="2">
    <location>
        <begin position="3"/>
        <end position="218"/>
    </location>
</feature>
<gene>
    <name evidence="4" type="ORF">NAT50_06370</name>
</gene>
<evidence type="ECO:0000259" key="2">
    <source>
        <dbReference type="Pfam" id="PF01370"/>
    </source>
</evidence>
<dbReference type="Gene3D" id="3.40.50.720">
    <property type="entry name" value="NAD(P)-binding Rossmann-like Domain"/>
    <property type="match status" value="1"/>
</dbReference>
<protein>
    <submittedName>
        <fullName evidence="4">TIGR01777 family oxidoreductase</fullName>
    </submittedName>
</protein>
<sequence>MKVLITGATGLVGEEITKLLLKNGVKVNYLTTSKSKIQHQPNYQGFYWNPTEGIIDESCLIGVTAIINLAGASIAERWTLSYKEEIVESRTNAIHLLYNVLKNNPNQVAYFVSASAIGVYPDDLHKEYTEDFIQFNDSFLTNVVVKWEEAASSIERLGIPVGKIRVGLVLSDKGGALPKMVKPLKMGAGAAFGSGKQWQSWIHVSDLASLFFFAVQHQLSGVFNGVAPNPVTNAEMIKQISQTLDIPVFLPNIPKFVLKLVLGEMHTVLFESQKVSSQKIEAAGFEFQFRKLESALKNLLQK</sequence>
<dbReference type="PANTHER" id="PTHR11092">
    <property type="entry name" value="SUGAR NUCLEOTIDE EPIMERASE RELATED"/>
    <property type="match status" value="1"/>
</dbReference>
<dbReference type="PANTHER" id="PTHR11092:SF0">
    <property type="entry name" value="EPIMERASE FAMILY PROTEIN SDR39U1"/>
    <property type="match status" value="1"/>
</dbReference>
<name>A0ABT0TNB3_9FLAO</name>
<dbReference type="SUPFAM" id="SSF51735">
    <property type="entry name" value="NAD(P)-binding Rossmann-fold domains"/>
    <property type="match status" value="1"/>
</dbReference>
<dbReference type="Pfam" id="PF01370">
    <property type="entry name" value="Epimerase"/>
    <property type="match status" value="1"/>
</dbReference>
<keyword evidence="5" id="KW-1185">Reference proteome</keyword>
<proteinExistence type="inferred from homology"/>
<evidence type="ECO:0000259" key="3">
    <source>
        <dbReference type="Pfam" id="PF08338"/>
    </source>
</evidence>
<dbReference type="Pfam" id="PF08338">
    <property type="entry name" value="DUF1731"/>
    <property type="match status" value="1"/>
</dbReference>
<evidence type="ECO:0000313" key="5">
    <source>
        <dbReference type="Proteomes" id="UP001317191"/>
    </source>
</evidence>
<reference evidence="4 5" key="1">
    <citation type="submission" date="2022-05" db="EMBL/GenBank/DDBJ databases">
        <title>Flavobacterium sp., isolated from activated sludge.</title>
        <authorList>
            <person name="Ran Q."/>
        </authorList>
    </citation>
    <scope>NUCLEOTIDE SEQUENCE [LARGE SCALE GENOMIC DNA]</scope>
    <source>
        <strain evidence="4 5">HXWNR70</strain>
    </source>
</reference>
<comment type="caution">
    <text evidence="4">The sequence shown here is derived from an EMBL/GenBank/DDBJ whole genome shotgun (WGS) entry which is preliminary data.</text>
</comment>
<organism evidence="4 5">
    <name type="scientific">Flavobacterium luminosum</name>
    <dbReference type="NCBI Taxonomy" id="2949086"/>
    <lineage>
        <taxon>Bacteria</taxon>
        <taxon>Pseudomonadati</taxon>
        <taxon>Bacteroidota</taxon>
        <taxon>Flavobacteriia</taxon>
        <taxon>Flavobacteriales</taxon>
        <taxon>Flavobacteriaceae</taxon>
        <taxon>Flavobacterium</taxon>
    </lineage>
</organism>
<evidence type="ECO:0000313" key="4">
    <source>
        <dbReference type="EMBL" id="MCL9808983.1"/>
    </source>
</evidence>
<dbReference type="RefSeq" id="WP_250592384.1">
    <property type="nucleotide sequence ID" value="NZ_JAMLJM010000003.1"/>
</dbReference>
<dbReference type="InterPro" id="IPR001509">
    <property type="entry name" value="Epimerase_deHydtase"/>
</dbReference>
<dbReference type="InterPro" id="IPR013549">
    <property type="entry name" value="DUF1731"/>
</dbReference>
<feature type="domain" description="DUF1731" evidence="3">
    <location>
        <begin position="253"/>
        <end position="299"/>
    </location>
</feature>
<dbReference type="EMBL" id="JAMLJM010000003">
    <property type="protein sequence ID" value="MCL9808983.1"/>
    <property type="molecule type" value="Genomic_DNA"/>
</dbReference>
<dbReference type="InterPro" id="IPR036291">
    <property type="entry name" value="NAD(P)-bd_dom_sf"/>
</dbReference>
<dbReference type="Proteomes" id="UP001317191">
    <property type="component" value="Unassembled WGS sequence"/>
</dbReference>
<accession>A0ABT0TNB3</accession>